<feature type="compositionally biased region" description="Polar residues" evidence="1">
    <location>
        <begin position="163"/>
        <end position="178"/>
    </location>
</feature>
<name>A0A6J4JA66_9CYAN</name>
<protein>
    <submittedName>
        <fullName evidence="3">Uncharacterized protein</fullName>
    </submittedName>
</protein>
<feature type="region of interest" description="Disordered" evidence="1">
    <location>
        <begin position="139"/>
        <end position="186"/>
    </location>
</feature>
<keyword evidence="2" id="KW-0472">Membrane</keyword>
<proteinExistence type="predicted"/>
<accession>A0A6J4JA66</accession>
<evidence type="ECO:0000256" key="1">
    <source>
        <dbReference type="SAM" id="MobiDB-lite"/>
    </source>
</evidence>
<keyword evidence="2" id="KW-1133">Transmembrane helix</keyword>
<evidence type="ECO:0000256" key="2">
    <source>
        <dbReference type="SAM" id="Phobius"/>
    </source>
</evidence>
<evidence type="ECO:0000313" key="3">
    <source>
        <dbReference type="EMBL" id="CAA9272082.1"/>
    </source>
</evidence>
<organism evidence="3">
    <name type="scientific">uncultured Coleofasciculus sp</name>
    <dbReference type="NCBI Taxonomy" id="1267456"/>
    <lineage>
        <taxon>Bacteria</taxon>
        <taxon>Bacillati</taxon>
        <taxon>Cyanobacteriota</taxon>
        <taxon>Cyanophyceae</taxon>
        <taxon>Coleofasciculales</taxon>
        <taxon>Coleofasciculaceae</taxon>
        <taxon>Coleofasciculus</taxon>
        <taxon>environmental samples</taxon>
    </lineage>
</organism>
<feature type="transmembrane region" description="Helical" evidence="2">
    <location>
        <begin position="67"/>
        <end position="93"/>
    </location>
</feature>
<dbReference type="EMBL" id="CADCTM010000488">
    <property type="protein sequence ID" value="CAA9272082.1"/>
    <property type="molecule type" value="Genomic_DNA"/>
</dbReference>
<keyword evidence="2" id="KW-0812">Transmembrane</keyword>
<dbReference type="AlphaFoldDB" id="A0A6J4JA66"/>
<reference evidence="3" key="1">
    <citation type="submission" date="2020-02" db="EMBL/GenBank/DDBJ databases">
        <authorList>
            <person name="Meier V. D."/>
        </authorList>
    </citation>
    <scope>NUCLEOTIDE SEQUENCE</scope>
    <source>
        <strain evidence="3">AVDCRST_MAG92</strain>
    </source>
</reference>
<sequence>MRKIKVLAGDIERGSWSTIFLFGGVQMYQIQHAYTEKPTIKIDLKTVKSAEVQTEEKLKKLAGSAGWGFAGAVVGGLLSGAIGLVVGGLAGVLSGGNRTEVRFSCELQDGRMFLAITDNQTWQKILAVIFSASQSDPKKLDSAVNSSDQPPPSLKEIIHGRDNGSSTSSSAPRPQITQAPKRGGWI</sequence>
<gene>
    <name evidence="3" type="ORF">AVDCRST_MAG92-3017</name>
</gene>